<sequence>MSSTRPVEMTPDEIEKRLQDCPPDLIRYDRLLRGRLPVKYEFVDSEWIGKPGIKLERYTDEKITALGRVVIPMLSSGFSIEAERCASIFVLAYHLKAPGSRFRSFIFNSDESLQVTSDQQYNSDPSEMLKAASHVIAATGDPTREAAVYSYIAASLFRLFTKPASHYVQTWSRFLNGFSKFYGEPMRVILPVPTVAAVGSLKDLFSVDRSAKVMLYRFLYMSNSNESHKGFKTFLYDNVLENTGMHILGIIEQLADVLNCSLGSIIITMEKGKTNVQMKSLLHVLKMMTSNDENHKKEYVEVWEDIR</sequence>
<protein>
    <submittedName>
        <fullName evidence="2">Uncharacterized protein</fullName>
    </submittedName>
</protein>
<name>A0AAU9PRZ9_9ASTR</name>
<dbReference type="Proteomes" id="UP001157418">
    <property type="component" value="Unassembled WGS sequence"/>
</dbReference>
<dbReference type="InterPro" id="IPR004902">
    <property type="entry name" value="Rhabdo_ncap_2"/>
</dbReference>
<evidence type="ECO:0000313" key="2">
    <source>
        <dbReference type="EMBL" id="CAH1452838.1"/>
    </source>
</evidence>
<evidence type="ECO:0000256" key="1">
    <source>
        <dbReference type="ARBA" id="ARBA00004328"/>
    </source>
</evidence>
<evidence type="ECO:0000313" key="3">
    <source>
        <dbReference type="Proteomes" id="UP001157418"/>
    </source>
</evidence>
<dbReference type="AlphaFoldDB" id="A0AAU9PRZ9"/>
<organism evidence="2 3">
    <name type="scientific">Lactuca virosa</name>
    <dbReference type="NCBI Taxonomy" id="75947"/>
    <lineage>
        <taxon>Eukaryota</taxon>
        <taxon>Viridiplantae</taxon>
        <taxon>Streptophyta</taxon>
        <taxon>Embryophyta</taxon>
        <taxon>Tracheophyta</taxon>
        <taxon>Spermatophyta</taxon>
        <taxon>Magnoliopsida</taxon>
        <taxon>eudicotyledons</taxon>
        <taxon>Gunneridae</taxon>
        <taxon>Pentapetalae</taxon>
        <taxon>asterids</taxon>
        <taxon>campanulids</taxon>
        <taxon>Asterales</taxon>
        <taxon>Asteraceae</taxon>
        <taxon>Cichorioideae</taxon>
        <taxon>Cichorieae</taxon>
        <taxon>Lactucinae</taxon>
        <taxon>Lactuca</taxon>
    </lineage>
</organism>
<dbReference type="EMBL" id="CAKMRJ010005745">
    <property type="protein sequence ID" value="CAH1452838.1"/>
    <property type="molecule type" value="Genomic_DNA"/>
</dbReference>
<gene>
    <name evidence="2" type="ORF">LVIROSA_LOCUS38125</name>
</gene>
<accession>A0AAU9PRZ9</accession>
<dbReference type="Pfam" id="PF03216">
    <property type="entry name" value="Rhabdo_ncap_2"/>
    <property type="match status" value="1"/>
</dbReference>
<comment type="subcellular location">
    <subcellularLocation>
        <location evidence="1">Virion</location>
    </subcellularLocation>
</comment>
<reference evidence="2 3" key="1">
    <citation type="submission" date="2022-01" db="EMBL/GenBank/DDBJ databases">
        <authorList>
            <person name="Xiong W."/>
            <person name="Schranz E."/>
        </authorList>
    </citation>
    <scope>NUCLEOTIDE SEQUENCE [LARGE SCALE GENOMIC DNA]</scope>
</reference>
<comment type="caution">
    <text evidence="2">The sequence shown here is derived from an EMBL/GenBank/DDBJ whole genome shotgun (WGS) entry which is preliminary data.</text>
</comment>
<keyword evidence="3" id="KW-1185">Reference proteome</keyword>
<proteinExistence type="predicted"/>